<name>A0A6J4V151_9BACT</name>
<protein>
    <submittedName>
        <fullName evidence="1">Uncharacterized protein</fullName>
    </submittedName>
</protein>
<evidence type="ECO:0000313" key="1">
    <source>
        <dbReference type="EMBL" id="CAA9566438.1"/>
    </source>
</evidence>
<organism evidence="1">
    <name type="scientific">uncultured Thermomicrobiales bacterium</name>
    <dbReference type="NCBI Taxonomy" id="1645740"/>
    <lineage>
        <taxon>Bacteria</taxon>
        <taxon>Pseudomonadati</taxon>
        <taxon>Thermomicrobiota</taxon>
        <taxon>Thermomicrobia</taxon>
        <taxon>Thermomicrobiales</taxon>
        <taxon>environmental samples</taxon>
    </lineage>
</organism>
<sequence length="44" mass="4982">MDFPRCLASTIGIGIEIGVHCRRTLERTIDYLARVSAPLSYVMR</sequence>
<dbReference type="EMBL" id="CADCWK010000232">
    <property type="protein sequence ID" value="CAA9566438.1"/>
    <property type="molecule type" value="Genomic_DNA"/>
</dbReference>
<reference evidence="1" key="1">
    <citation type="submission" date="2020-02" db="EMBL/GenBank/DDBJ databases">
        <authorList>
            <person name="Meier V. D."/>
        </authorList>
    </citation>
    <scope>NUCLEOTIDE SEQUENCE</scope>
    <source>
        <strain evidence="1">AVDCRST_MAG33</strain>
    </source>
</reference>
<proteinExistence type="predicted"/>
<accession>A0A6J4V151</accession>
<gene>
    <name evidence="1" type="ORF">AVDCRST_MAG33-2107</name>
</gene>
<dbReference type="AlphaFoldDB" id="A0A6J4V151"/>